<dbReference type="EMBL" id="OQ709208">
    <property type="protein sequence ID" value="WGH20798.1"/>
    <property type="molecule type" value="Genomic_DNA"/>
</dbReference>
<dbReference type="Proteomes" id="UP001243276">
    <property type="component" value="Segment"/>
</dbReference>
<proteinExistence type="predicted"/>
<keyword evidence="2" id="KW-1185">Reference proteome</keyword>
<evidence type="ECO:0000313" key="2">
    <source>
        <dbReference type="Proteomes" id="UP001243276"/>
    </source>
</evidence>
<accession>A0AAF0K132</accession>
<gene>
    <name evidence="1" type="primary">15</name>
</gene>
<evidence type="ECO:0000313" key="1">
    <source>
        <dbReference type="EMBL" id="WGH20798.1"/>
    </source>
</evidence>
<name>A0AAF0K132_9CAUD</name>
<organism evidence="1 2">
    <name type="scientific">Gordonia phage Commandaria</name>
    <dbReference type="NCBI Taxonomy" id="3038364"/>
    <lineage>
        <taxon>Viruses</taxon>
        <taxon>Duplodnaviria</taxon>
        <taxon>Heunggongvirae</taxon>
        <taxon>Uroviricota</taxon>
        <taxon>Caudoviricetes</taxon>
        <taxon>Zierdtviridae</taxon>
        <taxon>Emilbogenvirinae</taxon>
        <taxon>Commandariavirus</taxon>
        <taxon>Commandariavirus commandaria</taxon>
    </lineage>
</organism>
<reference evidence="1" key="1">
    <citation type="submission" date="2023-03" db="EMBL/GenBank/DDBJ databases">
        <authorList>
            <person name="Adamson A.J."/>
            <person name="Baker B.A."/>
            <person name="Galadyk N."/>
            <person name="Joshi D.H."/>
            <person name="Kistler H.E."/>
            <person name="Roberts S.M."/>
            <person name="Saint K.A."/>
            <person name="Sunnen C.N."/>
            <person name="Garlena R.A."/>
            <person name="Russell D.A."/>
            <person name="Pope W.H."/>
            <person name="Jacobs-Sera D."/>
            <person name="Hatfull G.F."/>
        </authorList>
    </citation>
    <scope>NUCLEOTIDE SEQUENCE</scope>
</reference>
<dbReference type="RefSeq" id="YP_010842805.1">
    <property type="nucleotide sequence ID" value="NC_079146.1"/>
</dbReference>
<dbReference type="KEGG" id="vg:80560568"/>
<sequence length="102" mass="11109">MTIAVGYRPGTPQGGKFAPRATIVGCDFPLCDRAMHFPVNLQSSDAQCVRDTVRFMKAKDRGPEIAGWTVDTSVDPPKFFCSRHADAPNRPTGTVILKADTK</sequence>
<dbReference type="GeneID" id="80560568"/>
<protein>
    <submittedName>
        <fullName evidence="1">Uncharacterized protein</fullName>
    </submittedName>
</protein>